<dbReference type="PROSITE" id="PS50968">
    <property type="entry name" value="BIOTINYL_LIPOYL"/>
    <property type="match status" value="1"/>
</dbReference>
<reference evidence="11 12" key="1">
    <citation type="submission" date="2020-08" db="EMBL/GenBank/DDBJ databases">
        <title>Genomic Encyclopedia of Type Strains, Phase IV (KMG-IV): sequencing the most valuable type-strain genomes for metagenomic binning, comparative biology and taxonomic classification.</title>
        <authorList>
            <person name="Goeker M."/>
        </authorList>
    </citation>
    <scope>NUCLEOTIDE SEQUENCE [LARGE SCALE GENOMIC DNA]</scope>
    <source>
        <strain evidence="11 12">DSM 100039</strain>
    </source>
</reference>
<dbReference type="InterPro" id="IPR005482">
    <property type="entry name" value="Biotin_COase_C"/>
</dbReference>
<dbReference type="Gene3D" id="2.40.50.100">
    <property type="match status" value="1"/>
</dbReference>
<organism evidence="11 12">
    <name type="scientific">Mesorhizobium sangaii</name>
    <dbReference type="NCBI Taxonomy" id="505389"/>
    <lineage>
        <taxon>Bacteria</taxon>
        <taxon>Pseudomonadati</taxon>
        <taxon>Pseudomonadota</taxon>
        <taxon>Alphaproteobacteria</taxon>
        <taxon>Hyphomicrobiales</taxon>
        <taxon>Phyllobacteriaceae</taxon>
        <taxon>Mesorhizobium</taxon>
    </lineage>
</organism>
<dbReference type="FunFam" id="3.30.470.20:FF:000028">
    <property type="entry name" value="Methylcrotonoyl-CoA carboxylase subunit alpha, mitochondrial"/>
    <property type="match status" value="1"/>
</dbReference>
<dbReference type="EMBL" id="JACHEF010000001">
    <property type="protein sequence ID" value="MBB6408122.1"/>
    <property type="molecule type" value="Genomic_DNA"/>
</dbReference>
<evidence type="ECO:0000256" key="3">
    <source>
        <dbReference type="ARBA" id="ARBA00022741"/>
    </source>
</evidence>
<dbReference type="Gene3D" id="3.30.470.20">
    <property type="entry name" value="ATP-grasp fold, B domain"/>
    <property type="match status" value="1"/>
</dbReference>
<dbReference type="InterPro" id="IPR050856">
    <property type="entry name" value="Biotin_carboxylase_complex"/>
</dbReference>
<dbReference type="CDD" id="cd06850">
    <property type="entry name" value="biotinyl_domain"/>
    <property type="match status" value="1"/>
</dbReference>
<keyword evidence="12" id="KW-1185">Reference proteome</keyword>
<feature type="domain" description="Lipoyl-binding" evidence="8">
    <location>
        <begin position="573"/>
        <end position="649"/>
    </location>
</feature>
<dbReference type="FunFam" id="3.30.1490.20:FF:000003">
    <property type="entry name" value="acetyl-CoA carboxylase isoform X1"/>
    <property type="match status" value="1"/>
</dbReference>
<name>A0A841PCX5_9HYPH</name>
<evidence type="ECO:0000256" key="1">
    <source>
        <dbReference type="ARBA" id="ARBA00001953"/>
    </source>
</evidence>
<dbReference type="PANTHER" id="PTHR18866">
    <property type="entry name" value="CARBOXYLASE:PYRUVATE/ACETYL-COA/PROPIONYL-COA CARBOXYLASE"/>
    <property type="match status" value="1"/>
</dbReference>
<dbReference type="GO" id="GO:0005524">
    <property type="term" value="F:ATP binding"/>
    <property type="evidence" value="ECO:0007669"/>
    <property type="project" value="UniProtKB-UniRule"/>
</dbReference>
<evidence type="ECO:0000259" key="10">
    <source>
        <dbReference type="PROSITE" id="PS50979"/>
    </source>
</evidence>
<sequence>MFAKILIANRGEIACRVIRTARKLGVHTVAVYSDADAKSLHVELADEAVHIGPSPVGESYLRGDKIVAAALATGAQAIHPGYGFLSENPDFVDQVAAAGLVFIGPSAASIRAMGLKDAAKRLMEKAGVPVVPGYHGEAQEIVVLASKAREIGYPVLIKARAGGGGKGMRRVEHPDEFSEALSSARREAKAAFGDDRVLVEKYVDKPRHIEVQVFGDNFGNAVHLYERDCSAQRRHQKVIEEAPAPGMTPALRKAMTDAAVKAAQAINYSGAGTIEFIVDASQGLKADRFWFMEMNTRLQVEHPVTEMVTGTDLVEWQLRVASGEKLPKTQSEIALSGHAFEARIYAEDATKGFLPATGTLHHLKFPDAAPEGATMRIETGVRAGDAISPYYDPMIAKLVVHAKDRPAALEALGTALSQIEIAGSTVNTAFLAALAADPDFAAGDVDTGLIARHQPALTEVARPSDEAVAAAALAASGAGALPSSSDPWSSLAGYAHFHSVARRTRLKFGEIDIAARVSMRPDGRFQVALDEPYDNANAHDFRATPRLARWPGHITVFEGAVGHTFAVPDPLARADEAAAGAGSLRAPMPGLVKLVRAAKGDAVIKGQPLLILEAMKMEHTIAAPHDGVIAEIATEGAQVTDGTVLVRFVEDQSAPTAAAS</sequence>
<dbReference type="Pfam" id="PF02785">
    <property type="entry name" value="Biotin_carb_C"/>
    <property type="match status" value="1"/>
</dbReference>
<dbReference type="SUPFAM" id="SSF51246">
    <property type="entry name" value="Rudiment single hybrid motif"/>
    <property type="match status" value="1"/>
</dbReference>
<keyword evidence="4 7" id="KW-0067">ATP-binding</keyword>
<evidence type="ECO:0000259" key="9">
    <source>
        <dbReference type="PROSITE" id="PS50975"/>
    </source>
</evidence>
<dbReference type="InterPro" id="IPR005481">
    <property type="entry name" value="BC-like_N"/>
</dbReference>
<dbReference type="InterPro" id="IPR005479">
    <property type="entry name" value="CPAse_ATP-bd"/>
</dbReference>
<evidence type="ECO:0000256" key="6">
    <source>
        <dbReference type="ARBA" id="ARBA00023267"/>
    </source>
</evidence>
<feature type="domain" description="ATP-grasp" evidence="9">
    <location>
        <begin position="120"/>
        <end position="322"/>
    </location>
</feature>
<dbReference type="Pfam" id="PF00289">
    <property type="entry name" value="Biotin_carb_N"/>
    <property type="match status" value="1"/>
</dbReference>
<dbReference type="RefSeq" id="WP_184871238.1">
    <property type="nucleotide sequence ID" value="NZ_JACHEF010000001.1"/>
</dbReference>
<dbReference type="EC" id="6.4.1.4" evidence="11"/>
<keyword evidence="5" id="KW-0809">Transit peptide</keyword>
<comment type="cofactor">
    <cofactor evidence="1">
        <name>biotin</name>
        <dbReference type="ChEBI" id="CHEBI:57586"/>
    </cofactor>
</comment>
<dbReference type="PROSITE" id="PS00188">
    <property type="entry name" value="BIOTIN"/>
    <property type="match status" value="1"/>
</dbReference>
<dbReference type="SUPFAM" id="SSF51230">
    <property type="entry name" value="Single hybrid motif"/>
    <property type="match status" value="1"/>
</dbReference>
<evidence type="ECO:0000313" key="11">
    <source>
        <dbReference type="EMBL" id="MBB6408122.1"/>
    </source>
</evidence>
<evidence type="ECO:0000256" key="2">
    <source>
        <dbReference type="ARBA" id="ARBA00022598"/>
    </source>
</evidence>
<proteinExistence type="predicted"/>
<dbReference type="Proteomes" id="UP000556329">
    <property type="component" value="Unassembled WGS sequence"/>
</dbReference>
<dbReference type="InterPro" id="IPR016185">
    <property type="entry name" value="PreATP-grasp_dom_sf"/>
</dbReference>
<dbReference type="GO" id="GO:0004485">
    <property type="term" value="F:methylcrotonoyl-CoA carboxylase activity"/>
    <property type="evidence" value="ECO:0007669"/>
    <property type="project" value="UniProtKB-EC"/>
</dbReference>
<keyword evidence="6" id="KW-0092">Biotin</keyword>
<dbReference type="GO" id="GO:0046872">
    <property type="term" value="F:metal ion binding"/>
    <property type="evidence" value="ECO:0007669"/>
    <property type="project" value="InterPro"/>
</dbReference>
<dbReference type="Pfam" id="PF00364">
    <property type="entry name" value="Biotin_lipoyl"/>
    <property type="match status" value="1"/>
</dbReference>
<dbReference type="PROSITE" id="PS00867">
    <property type="entry name" value="CPSASE_2"/>
    <property type="match status" value="1"/>
</dbReference>
<dbReference type="PANTHER" id="PTHR18866:SF33">
    <property type="entry name" value="METHYLCROTONOYL-COA CARBOXYLASE SUBUNIT ALPHA, MITOCHONDRIAL-RELATED"/>
    <property type="match status" value="1"/>
</dbReference>
<evidence type="ECO:0000256" key="4">
    <source>
        <dbReference type="ARBA" id="ARBA00022840"/>
    </source>
</evidence>
<keyword evidence="3 7" id="KW-0547">Nucleotide-binding</keyword>
<dbReference type="InterPro" id="IPR011761">
    <property type="entry name" value="ATP-grasp"/>
</dbReference>
<dbReference type="SUPFAM" id="SSF52440">
    <property type="entry name" value="PreATP-grasp domain"/>
    <property type="match status" value="1"/>
</dbReference>
<evidence type="ECO:0000259" key="8">
    <source>
        <dbReference type="PROSITE" id="PS50968"/>
    </source>
</evidence>
<protein>
    <submittedName>
        <fullName evidence="11">3-methylcrotonyl-CoA carboxylase alpha subunit</fullName>
        <ecNumber evidence="11">6.4.1.4</ecNumber>
    </submittedName>
</protein>
<comment type="caution">
    <text evidence="11">The sequence shown here is derived from an EMBL/GenBank/DDBJ whole genome shotgun (WGS) entry which is preliminary data.</text>
</comment>
<evidence type="ECO:0000313" key="12">
    <source>
        <dbReference type="Proteomes" id="UP000556329"/>
    </source>
</evidence>
<dbReference type="InterPro" id="IPR011054">
    <property type="entry name" value="Rudment_hybrid_motif"/>
</dbReference>
<accession>A0A841PCX5</accession>
<dbReference type="InterPro" id="IPR011053">
    <property type="entry name" value="Single_hybrid_motif"/>
</dbReference>
<dbReference type="AlphaFoldDB" id="A0A841PCX5"/>
<dbReference type="SMART" id="SM00878">
    <property type="entry name" value="Biotin_carb_C"/>
    <property type="match status" value="1"/>
</dbReference>
<dbReference type="InterPro" id="IPR011764">
    <property type="entry name" value="Biotin_carboxylation_dom"/>
</dbReference>
<dbReference type="FunFam" id="3.40.50.20:FF:000010">
    <property type="entry name" value="Propionyl-CoA carboxylase subunit alpha"/>
    <property type="match status" value="1"/>
</dbReference>
<evidence type="ECO:0000256" key="5">
    <source>
        <dbReference type="ARBA" id="ARBA00022946"/>
    </source>
</evidence>
<dbReference type="SUPFAM" id="SSF56059">
    <property type="entry name" value="Glutathione synthetase ATP-binding domain-like"/>
    <property type="match status" value="1"/>
</dbReference>
<feature type="domain" description="Biotin carboxylation" evidence="10">
    <location>
        <begin position="1"/>
        <end position="455"/>
    </location>
</feature>
<gene>
    <name evidence="11" type="ORF">HNQ71_000766</name>
</gene>
<dbReference type="InterPro" id="IPR000089">
    <property type="entry name" value="Biotin_lipoyl"/>
</dbReference>
<dbReference type="FunFam" id="2.40.50.100:FF:000003">
    <property type="entry name" value="Acetyl-CoA carboxylase biotin carboxyl carrier protein"/>
    <property type="match status" value="1"/>
</dbReference>
<dbReference type="Pfam" id="PF02786">
    <property type="entry name" value="CPSase_L_D2"/>
    <property type="match status" value="1"/>
</dbReference>
<dbReference type="PROSITE" id="PS50975">
    <property type="entry name" value="ATP_GRASP"/>
    <property type="match status" value="1"/>
</dbReference>
<keyword evidence="2 11" id="KW-0436">Ligase</keyword>
<dbReference type="PROSITE" id="PS50979">
    <property type="entry name" value="BC"/>
    <property type="match status" value="1"/>
</dbReference>
<dbReference type="InterPro" id="IPR001882">
    <property type="entry name" value="Biotin_BS"/>
</dbReference>
<evidence type="ECO:0000256" key="7">
    <source>
        <dbReference type="PROSITE-ProRule" id="PRU00409"/>
    </source>
</evidence>